<evidence type="ECO:0000259" key="2">
    <source>
        <dbReference type="PROSITE" id="PS51833"/>
    </source>
</evidence>
<dbReference type="GO" id="GO:0005524">
    <property type="term" value="F:ATP binding"/>
    <property type="evidence" value="ECO:0007669"/>
    <property type="project" value="InterPro"/>
</dbReference>
<feature type="domain" description="Protein kinase" evidence="1">
    <location>
        <begin position="7"/>
        <end position="264"/>
    </location>
</feature>
<evidence type="ECO:0000313" key="3">
    <source>
        <dbReference type="EMBL" id="NUZ07735.1"/>
    </source>
</evidence>
<gene>
    <name evidence="3" type="ORF">HQN59_18390</name>
</gene>
<dbReference type="Pfam" id="PF08668">
    <property type="entry name" value="HDOD"/>
    <property type="match status" value="1"/>
</dbReference>
<accession>A0A7Y6NQZ6</accession>
<dbReference type="Gene3D" id="3.30.200.20">
    <property type="entry name" value="Phosphorylase Kinase, domain 1"/>
    <property type="match status" value="1"/>
</dbReference>
<dbReference type="InterPro" id="IPR011009">
    <property type="entry name" value="Kinase-like_dom_sf"/>
</dbReference>
<dbReference type="RefSeq" id="WP_176070581.1">
    <property type="nucleotide sequence ID" value="NZ_JABWMJ010000009.1"/>
</dbReference>
<dbReference type="Gene3D" id="1.10.3210.10">
    <property type="entry name" value="Hypothetical protein af1432"/>
    <property type="match status" value="1"/>
</dbReference>
<dbReference type="InterPro" id="IPR052340">
    <property type="entry name" value="RNase_Y/CdgJ"/>
</dbReference>
<dbReference type="Gene3D" id="1.10.510.10">
    <property type="entry name" value="Transferase(Phosphotransferase) domain 1"/>
    <property type="match status" value="1"/>
</dbReference>
<proteinExistence type="predicted"/>
<comment type="caution">
    <text evidence="3">The sequence shown here is derived from an EMBL/GenBank/DDBJ whole genome shotgun (WGS) entry which is preliminary data.</text>
</comment>
<protein>
    <submittedName>
        <fullName evidence="3">HDOD domain-containing protein</fullName>
    </submittedName>
</protein>
<dbReference type="SUPFAM" id="SSF56112">
    <property type="entry name" value="Protein kinase-like (PK-like)"/>
    <property type="match status" value="1"/>
</dbReference>
<dbReference type="SMART" id="SM00220">
    <property type="entry name" value="S_TKc"/>
    <property type="match status" value="1"/>
</dbReference>
<dbReference type="SUPFAM" id="SSF109604">
    <property type="entry name" value="HD-domain/PDEase-like"/>
    <property type="match status" value="1"/>
</dbReference>
<dbReference type="AlphaFoldDB" id="A0A7Y6NQZ6"/>
<evidence type="ECO:0000313" key="4">
    <source>
        <dbReference type="Proteomes" id="UP000529637"/>
    </source>
</evidence>
<dbReference type="PANTHER" id="PTHR33525:SF4">
    <property type="entry name" value="CYCLIC DI-GMP PHOSPHODIESTERASE CDGJ"/>
    <property type="match status" value="1"/>
</dbReference>
<feature type="domain" description="HDOD" evidence="2">
    <location>
        <begin position="288"/>
        <end position="499"/>
    </location>
</feature>
<dbReference type="EMBL" id="JABWMJ010000009">
    <property type="protein sequence ID" value="NUZ07735.1"/>
    <property type="molecule type" value="Genomic_DNA"/>
</dbReference>
<dbReference type="PROSITE" id="PS51833">
    <property type="entry name" value="HDOD"/>
    <property type="match status" value="1"/>
</dbReference>
<dbReference type="PROSITE" id="PS50011">
    <property type="entry name" value="PROTEIN_KINASE_DOM"/>
    <property type="match status" value="1"/>
</dbReference>
<dbReference type="InterPro" id="IPR000719">
    <property type="entry name" value="Prot_kinase_dom"/>
</dbReference>
<dbReference type="GO" id="GO:0004672">
    <property type="term" value="F:protein kinase activity"/>
    <property type="evidence" value="ECO:0007669"/>
    <property type="project" value="InterPro"/>
</dbReference>
<dbReference type="InterPro" id="IPR013976">
    <property type="entry name" value="HDOD"/>
</dbReference>
<sequence>MRRIGRFELRRLLGKSDRTMLWLAADPSAGQEVMLTMPRAAPVGLAAATSWTMGVRRAARLDHPNLAPVLEVGMHENWPFVAVARSVGIPLDEWLQAHPPTSADEVAGWIADALRGLSFAHEGGVAHLDLQLQSLVVNEHGRVRVMALAAAGETVAPGTTAEASRGLDPAQLRAQRDAAERDVIACGLLLHQLLATEPPLGVADTMRVIGRMAPHGREFVRLPWTLRWPVNDALRAIVNRSTAGQPRLRYRSARTLLDALDGWRAAGAGDDGGPVALLLDRVRRVGHLPAAPGLSSRVHGVGRLEGQRTDDIANQILPDLGLSFELLRTLNSAQVQGSQMGGSGPVLTLSRAVALIGVNGVEHAASALRPWPGALEGAAADALAALMERVRLAGLVAQALRPPGYDPEAAYLVAVLQNLGRLMVRYHFADAAEQIQQLLRSAKEPAAAHDGESAEPMLGEEAASFTVLGVDIGLLGAAMARHWGFGAELQHMIRRLPLDTPARKPDGDGDVLRIVGSAANEAVDAFSELPAERLAGALNHMAVRYGRVLNVDARGLADALRRAREQLRSEQPAEED</sequence>
<evidence type="ECO:0000259" key="1">
    <source>
        <dbReference type="PROSITE" id="PS50011"/>
    </source>
</evidence>
<keyword evidence="4" id="KW-1185">Reference proteome</keyword>
<dbReference type="Proteomes" id="UP000529637">
    <property type="component" value="Unassembled WGS sequence"/>
</dbReference>
<reference evidence="3 4" key="1">
    <citation type="submission" date="2020-06" db="EMBL/GenBank/DDBJ databases">
        <title>Schlegella sp. ID0723 isolated from air conditioner.</title>
        <authorList>
            <person name="Kim D.Y."/>
            <person name="Kim D.-U."/>
        </authorList>
    </citation>
    <scope>NUCLEOTIDE SEQUENCE [LARGE SCALE GENOMIC DNA]</scope>
    <source>
        <strain evidence="3 4">ID0723</strain>
    </source>
</reference>
<organism evidence="3 4">
    <name type="scientific">Piscinibacter koreensis</name>
    <dbReference type="NCBI Taxonomy" id="2742824"/>
    <lineage>
        <taxon>Bacteria</taxon>
        <taxon>Pseudomonadati</taxon>
        <taxon>Pseudomonadota</taxon>
        <taxon>Betaproteobacteria</taxon>
        <taxon>Burkholderiales</taxon>
        <taxon>Sphaerotilaceae</taxon>
        <taxon>Piscinibacter</taxon>
    </lineage>
</organism>
<dbReference type="PANTHER" id="PTHR33525">
    <property type="match status" value="1"/>
</dbReference>
<dbReference type="Pfam" id="PF00069">
    <property type="entry name" value="Pkinase"/>
    <property type="match status" value="1"/>
</dbReference>
<name>A0A7Y6NQZ6_9BURK</name>